<organism evidence="2 3">
    <name type="scientific">Staurois parvus</name>
    <dbReference type="NCBI Taxonomy" id="386267"/>
    <lineage>
        <taxon>Eukaryota</taxon>
        <taxon>Metazoa</taxon>
        <taxon>Chordata</taxon>
        <taxon>Craniata</taxon>
        <taxon>Vertebrata</taxon>
        <taxon>Euteleostomi</taxon>
        <taxon>Amphibia</taxon>
        <taxon>Batrachia</taxon>
        <taxon>Anura</taxon>
        <taxon>Neobatrachia</taxon>
        <taxon>Ranoidea</taxon>
        <taxon>Ranidae</taxon>
        <taxon>Staurois</taxon>
    </lineage>
</organism>
<protein>
    <submittedName>
        <fullName evidence="2">Uncharacterized protein</fullName>
    </submittedName>
</protein>
<accession>A0ABN9G8P7</accession>
<name>A0ABN9G8P7_9NEOB</name>
<gene>
    <name evidence="2" type="ORF">SPARVUS_LOCUS13661832</name>
</gene>
<feature type="non-terminal residue" evidence="2">
    <location>
        <position position="42"/>
    </location>
</feature>
<proteinExistence type="predicted"/>
<reference evidence="2" key="1">
    <citation type="submission" date="2023-05" db="EMBL/GenBank/DDBJ databases">
        <authorList>
            <person name="Stuckert A."/>
        </authorList>
    </citation>
    <scope>NUCLEOTIDE SEQUENCE</scope>
</reference>
<comment type="caution">
    <text evidence="2">The sequence shown here is derived from an EMBL/GenBank/DDBJ whole genome shotgun (WGS) entry which is preliminary data.</text>
</comment>
<evidence type="ECO:0000313" key="2">
    <source>
        <dbReference type="EMBL" id="CAI9605759.1"/>
    </source>
</evidence>
<keyword evidence="3" id="KW-1185">Reference proteome</keyword>
<dbReference type="EMBL" id="CATNWA010018172">
    <property type="protein sequence ID" value="CAI9605759.1"/>
    <property type="molecule type" value="Genomic_DNA"/>
</dbReference>
<feature type="region of interest" description="Disordered" evidence="1">
    <location>
        <begin position="16"/>
        <end position="42"/>
    </location>
</feature>
<sequence length="42" mass="4489">MSCQFAPGPVFNSIASNWPSSFSPPTDHTKNQIASHAQNKSA</sequence>
<dbReference type="Proteomes" id="UP001162483">
    <property type="component" value="Unassembled WGS sequence"/>
</dbReference>
<evidence type="ECO:0000256" key="1">
    <source>
        <dbReference type="SAM" id="MobiDB-lite"/>
    </source>
</evidence>
<evidence type="ECO:0000313" key="3">
    <source>
        <dbReference type="Proteomes" id="UP001162483"/>
    </source>
</evidence>